<dbReference type="AlphaFoldDB" id="A0A0L6ZDR8"/>
<dbReference type="PANTHER" id="PTHR46401:SF2">
    <property type="entry name" value="GLYCOSYLTRANSFERASE WBBK-RELATED"/>
    <property type="match status" value="1"/>
</dbReference>
<sequence length="384" mass="45156">MNNPDKKVVILRYCVLYPNTRNVNLVKEMGMIPYKLHKLFNYDSKIVCYNLDEYSYLKEEVSGLKIDFLPRKFNNYSIDGFLYLKKEAKNIDILQIFHVTMYSLVYAYTYKFFNPKGKIYLKLDCSHKLVEKILSLNMLEYYYLNKYLNKVDLISIEQEILYKKLKDILPKQKDKMIHIPNGVDFEYLERKKINYNFDSKENIILSVARVGTEEKNTEMLLEAFKNINNIENSGWKLVVAGPIEKGFNKYLENFLMKNPELRNLIEFKGDIKSREKLFKLYKKSKIFTLTSRFESFGIAFIEAAALGNVIVSTDVGIARELIGKENGAVVETENTKELTKKIESFIASTNLRESSFSTYNICYEKFNWDKIIDQLHSSLEKLFR</sequence>
<organism evidence="3 4">
    <name type="scientific">Clostridium homopropionicum DSM 5847</name>
    <dbReference type="NCBI Taxonomy" id="1121318"/>
    <lineage>
        <taxon>Bacteria</taxon>
        <taxon>Bacillati</taxon>
        <taxon>Bacillota</taxon>
        <taxon>Clostridia</taxon>
        <taxon>Eubacteriales</taxon>
        <taxon>Clostridiaceae</taxon>
        <taxon>Clostridium</taxon>
    </lineage>
</organism>
<evidence type="ECO:0000259" key="2">
    <source>
        <dbReference type="Pfam" id="PF00534"/>
    </source>
</evidence>
<gene>
    <name evidence="3" type="primary">gtf1</name>
    <name evidence="3" type="ORF">CLHOM_06980</name>
</gene>
<dbReference type="EMBL" id="LHUR01000011">
    <property type="protein sequence ID" value="KOA21110.1"/>
    <property type="molecule type" value="Genomic_DNA"/>
</dbReference>
<protein>
    <submittedName>
        <fullName evidence="3">Glycosyltransferase Gtf1</fullName>
    </submittedName>
</protein>
<evidence type="ECO:0000313" key="4">
    <source>
        <dbReference type="Proteomes" id="UP000037043"/>
    </source>
</evidence>
<reference evidence="4" key="1">
    <citation type="submission" date="2015-08" db="EMBL/GenBank/DDBJ databases">
        <title>Genome sequence of the strict anaerobe Clostridium homopropionicum LuHBu1 (DSM 5847T).</title>
        <authorList>
            <person name="Poehlein A."/>
            <person name="Beck M."/>
            <person name="Schiel-Bengelsdorf B."/>
            <person name="Bengelsdorf F.R."/>
            <person name="Daniel R."/>
            <person name="Duerre P."/>
        </authorList>
    </citation>
    <scope>NUCLEOTIDE SEQUENCE [LARGE SCALE GENOMIC DNA]</scope>
    <source>
        <strain evidence="4">DSM 5847</strain>
    </source>
</reference>
<dbReference type="PANTHER" id="PTHR46401">
    <property type="entry name" value="GLYCOSYLTRANSFERASE WBBK-RELATED"/>
    <property type="match status" value="1"/>
</dbReference>
<dbReference type="Pfam" id="PF00534">
    <property type="entry name" value="Glycos_transf_1"/>
    <property type="match status" value="1"/>
</dbReference>
<dbReference type="InterPro" id="IPR001296">
    <property type="entry name" value="Glyco_trans_1"/>
</dbReference>
<name>A0A0L6ZDR8_9CLOT</name>
<evidence type="ECO:0000313" key="3">
    <source>
        <dbReference type="EMBL" id="KOA21110.1"/>
    </source>
</evidence>
<dbReference type="SUPFAM" id="SSF53756">
    <property type="entry name" value="UDP-Glycosyltransferase/glycogen phosphorylase"/>
    <property type="match status" value="1"/>
</dbReference>
<dbReference type="CDD" id="cd03801">
    <property type="entry name" value="GT4_PimA-like"/>
    <property type="match status" value="1"/>
</dbReference>
<dbReference type="PATRIC" id="fig|1121318.3.peg.700"/>
<dbReference type="GO" id="GO:0016757">
    <property type="term" value="F:glycosyltransferase activity"/>
    <property type="evidence" value="ECO:0007669"/>
    <property type="project" value="InterPro"/>
</dbReference>
<keyword evidence="4" id="KW-1185">Reference proteome</keyword>
<proteinExistence type="predicted"/>
<dbReference type="STRING" id="36844.SAMN04488501_10422"/>
<comment type="caution">
    <text evidence="3">The sequence shown here is derived from an EMBL/GenBank/DDBJ whole genome shotgun (WGS) entry which is preliminary data.</text>
</comment>
<feature type="domain" description="Glycosyl transferase family 1" evidence="2">
    <location>
        <begin position="192"/>
        <end position="353"/>
    </location>
</feature>
<dbReference type="GO" id="GO:0009103">
    <property type="term" value="P:lipopolysaccharide biosynthetic process"/>
    <property type="evidence" value="ECO:0007669"/>
    <property type="project" value="TreeGrafter"/>
</dbReference>
<dbReference type="Gene3D" id="3.40.50.2000">
    <property type="entry name" value="Glycogen Phosphorylase B"/>
    <property type="match status" value="2"/>
</dbReference>
<accession>A0A0L6ZDR8</accession>
<dbReference type="Proteomes" id="UP000037043">
    <property type="component" value="Unassembled WGS sequence"/>
</dbReference>
<keyword evidence="1 3" id="KW-0808">Transferase</keyword>
<evidence type="ECO:0000256" key="1">
    <source>
        <dbReference type="ARBA" id="ARBA00022679"/>
    </source>
</evidence>